<dbReference type="GO" id="GO:0016829">
    <property type="term" value="F:lyase activity"/>
    <property type="evidence" value="ECO:0007669"/>
    <property type="project" value="UniProtKB-KW"/>
</dbReference>
<dbReference type="SUPFAM" id="SSF53800">
    <property type="entry name" value="Chelatase"/>
    <property type="match status" value="1"/>
</dbReference>
<keyword evidence="1" id="KW-0479">Metal-binding</keyword>
<organism evidence="3 4">
    <name type="scientific">Guptibacillus hwajinpoensis</name>
    <dbReference type="NCBI Taxonomy" id="208199"/>
    <lineage>
        <taxon>Bacteria</taxon>
        <taxon>Bacillati</taxon>
        <taxon>Bacillota</taxon>
        <taxon>Bacilli</taxon>
        <taxon>Bacillales</taxon>
        <taxon>Guptibacillaceae</taxon>
        <taxon>Guptibacillus</taxon>
    </lineage>
</organism>
<dbReference type="EMBL" id="WMEY01000002">
    <property type="protein sequence ID" value="MYL63070.1"/>
    <property type="molecule type" value="Genomic_DNA"/>
</dbReference>
<evidence type="ECO:0000256" key="1">
    <source>
        <dbReference type="ARBA" id="ARBA00022723"/>
    </source>
</evidence>
<dbReference type="Pfam" id="PF01903">
    <property type="entry name" value="CbiX"/>
    <property type="match status" value="2"/>
</dbReference>
<evidence type="ECO:0000313" key="3">
    <source>
        <dbReference type="EMBL" id="MYL63070.1"/>
    </source>
</evidence>
<dbReference type="Gene3D" id="3.40.50.1400">
    <property type="match status" value="2"/>
</dbReference>
<dbReference type="Proteomes" id="UP000447833">
    <property type="component" value="Unassembled WGS sequence"/>
</dbReference>
<comment type="caution">
    <text evidence="3">The sequence shown here is derived from an EMBL/GenBank/DDBJ whole genome shotgun (WGS) entry which is preliminary data.</text>
</comment>
<proteinExistence type="predicted"/>
<protein>
    <submittedName>
        <fullName evidence="3">Sirohydrochlorin chelatase</fullName>
    </submittedName>
</protein>
<evidence type="ECO:0000313" key="4">
    <source>
        <dbReference type="Proteomes" id="UP000447833"/>
    </source>
</evidence>
<name>A0A845EWZ2_9BACL</name>
<dbReference type="PANTHER" id="PTHR33542">
    <property type="entry name" value="SIROHYDROCHLORIN FERROCHELATASE, CHLOROPLASTIC"/>
    <property type="match status" value="1"/>
</dbReference>
<dbReference type="RefSeq" id="WP_160918762.1">
    <property type="nucleotide sequence ID" value="NZ_WMEY01000002.1"/>
</dbReference>
<dbReference type="InterPro" id="IPR050963">
    <property type="entry name" value="Sirohydro_Cobaltochel/CbiX"/>
</dbReference>
<sequence>MKVKAVLYICHGSRVKEGRNQALEFVNKCKEELSYPIQETCFLELSEPDIFGGITACVKKGALEIVVIPVLLLAATHVKKDIPNEVERVSKQFPWVTFHIGRPLGIHDKLISVIEERVMEMNVSPRKDASALLVGRGSSDPDTLSDLDQIANRILEKIPFQKVSVCYLAAANPTFDEGIKQAQSGNNSQVFVIPYLLFTGILMKEMEQKISSLEKGGPDFYLCHYLGYHKLLIDVLKERVVEAFEGGSG</sequence>
<dbReference type="InterPro" id="IPR002762">
    <property type="entry name" value="CbiX-like"/>
</dbReference>
<evidence type="ECO:0000256" key="2">
    <source>
        <dbReference type="ARBA" id="ARBA00023239"/>
    </source>
</evidence>
<dbReference type="CDD" id="cd03416">
    <property type="entry name" value="CbiX_SirB_N"/>
    <property type="match status" value="1"/>
</dbReference>
<accession>A0A845EWZ2</accession>
<dbReference type="GO" id="GO:0046872">
    <property type="term" value="F:metal ion binding"/>
    <property type="evidence" value="ECO:0007669"/>
    <property type="project" value="UniProtKB-KW"/>
</dbReference>
<dbReference type="AlphaFoldDB" id="A0A845EWZ2"/>
<gene>
    <name evidence="3" type="ORF">GLW07_06815</name>
</gene>
<reference evidence="3 4" key="1">
    <citation type="submission" date="2019-11" db="EMBL/GenBank/DDBJ databases">
        <title>Genome sequences of 17 halophilic strains isolated from different environments.</title>
        <authorList>
            <person name="Furrow R.E."/>
        </authorList>
    </citation>
    <scope>NUCLEOTIDE SEQUENCE [LARGE SCALE GENOMIC DNA]</scope>
    <source>
        <strain evidence="3 4">22506_14_FS</strain>
    </source>
</reference>
<dbReference type="PANTHER" id="PTHR33542:SF3">
    <property type="entry name" value="SIROHYDROCHLORIN FERROCHELATASE, CHLOROPLASTIC"/>
    <property type="match status" value="1"/>
</dbReference>
<dbReference type="CDD" id="cd03414">
    <property type="entry name" value="CbiX_SirB_C"/>
    <property type="match status" value="1"/>
</dbReference>
<keyword evidence="2" id="KW-0456">Lyase</keyword>